<feature type="domain" description="EAL" evidence="1">
    <location>
        <begin position="1"/>
        <end position="54"/>
    </location>
</feature>
<evidence type="ECO:0000313" key="3">
    <source>
        <dbReference type="Proteomes" id="UP000580891"/>
    </source>
</evidence>
<dbReference type="InterPro" id="IPR050706">
    <property type="entry name" value="Cyclic-di-GMP_PDE-like"/>
</dbReference>
<dbReference type="Proteomes" id="UP000580891">
    <property type="component" value="Unassembled WGS sequence"/>
</dbReference>
<evidence type="ECO:0000259" key="1">
    <source>
        <dbReference type="PROSITE" id="PS50883"/>
    </source>
</evidence>
<organism evidence="2 3">
    <name type="scientific">[Anoxybacillus] calidus</name>
    <dbReference type="NCBI Taxonomy" id="575178"/>
    <lineage>
        <taxon>Bacteria</taxon>
        <taxon>Bacillati</taxon>
        <taxon>Bacillota</taxon>
        <taxon>Bacilli</taxon>
        <taxon>Bacillales</taxon>
        <taxon>Anoxybacillaceae</taxon>
        <taxon>Paranoxybacillus</taxon>
    </lineage>
</organism>
<dbReference type="Pfam" id="PF00563">
    <property type="entry name" value="EAL"/>
    <property type="match status" value="1"/>
</dbReference>
<keyword evidence="3" id="KW-1185">Reference proteome</keyword>
<evidence type="ECO:0000313" key="2">
    <source>
        <dbReference type="EMBL" id="MBA2872544.1"/>
    </source>
</evidence>
<gene>
    <name evidence="2" type="ORF">HNQ85_002855</name>
</gene>
<dbReference type="PANTHER" id="PTHR33121">
    <property type="entry name" value="CYCLIC DI-GMP PHOSPHODIESTERASE PDEF"/>
    <property type="match status" value="1"/>
</dbReference>
<name>A0A7W0BXY9_9BACL</name>
<dbReference type="AlphaFoldDB" id="A0A7W0BXY9"/>
<dbReference type="EMBL" id="JACDUU010000007">
    <property type="protein sequence ID" value="MBA2872544.1"/>
    <property type="molecule type" value="Genomic_DNA"/>
</dbReference>
<dbReference type="PANTHER" id="PTHR33121:SF71">
    <property type="entry name" value="OXYGEN SENSOR PROTEIN DOSP"/>
    <property type="match status" value="1"/>
</dbReference>
<dbReference type="GO" id="GO:0071111">
    <property type="term" value="F:cyclic-guanylate-specific phosphodiesterase activity"/>
    <property type="evidence" value="ECO:0007669"/>
    <property type="project" value="InterPro"/>
</dbReference>
<dbReference type="InterPro" id="IPR035919">
    <property type="entry name" value="EAL_sf"/>
</dbReference>
<accession>A0A7W0BXY9</accession>
<dbReference type="Gene3D" id="3.20.20.450">
    <property type="entry name" value="EAL domain"/>
    <property type="match status" value="1"/>
</dbReference>
<protein>
    <submittedName>
        <fullName evidence="2">Sensor c-di-GMP phosphodiesterase-like protein</fullName>
    </submittedName>
</protein>
<sequence length="54" mass="5992">MGTNRLVGVEALIRWDNKELGSVSPTDFIPIAEELGLIIPKRIGEIVYGTSFFK</sequence>
<comment type="caution">
    <text evidence="2">The sequence shown here is derived from an EMBL/GenBank/DDBJ whole genome shotgun (WGS) entry which is preliminary data.</text>
</comment>
<reference evidence="2 3" key="1">
    <citation type="submission" date="2020-07" db="EMBL/GenBank/DDBJ databases">
        <title>Genomic Encyclopedia of Type Strains, Phase IV (KMG-IV): sequencing the most valuable type-strain genomes for metagenomic binning, comparative biology and taxonomic classification.</title>
        <authorList>
            <person name="Goeker M."/>
        </authorList>
    </citation>
    <scope>NUCLEOTIDE SEQUENCE [LARGE SCALE GENOMIC DNA]</scope>
    <source>
        <strain evidence="2 3">DSM 25220</strain>
    </source>
</reference>
<dbReference type="PROSITE" id="PS50883">
    <property type="entry name" value="EAL"/>
    <property type="match status" value="1"/>
</dbReference>
<dbReference type="InterPro" id="IPR001633">
    <property type="entry name" value="EAL_dom"/>
</dbReference>
<proteinExistence type="predicted"/>
<dbReference type="RefSeq" id="WP_220129238.1">
    <property type="nucleotide sequence ID" value="NZ_JACDUU010000007.1"/>
</dbReference>
<dbReference type="SUPFAM" id="SSF141868">
    <property type="entry name" value="EAL domain-like"/>
    <property type="match status" value="1"/>
</dbReference>